<dbReference type="Proteomes" id="UP001215097">
    <property type="component" value="Chromosome"/>
</dbReference>
<evidence type="ECO:0000313" key="2">
    <source>
        <dbReference type="Proteomes" id="UP001215097"/>
    </source>
</evidence>
<dbReference type="RefSeq" id="WP_344708549.1">
    <property type="nucleotide sequence ID" value="NZ_BAAAUN010000001.1"/>
</dbReference>
<accession>A0ABY7XS64</accession>
<evidence type="ECO:0000313" key="1">
    <source>
        <dbReference type="EMBL" id="WDM43879.1"/>
    </source>
</evidence>
<proteinExistence type="predicted"/>
<reference evidence="1 2" key="1">
    <citation type="submission" date="2021-06" db="EMBL/GenBank/DDBJ databases">
        <title>Genome-based taxonomic framework of Microbacterium strains isolated from marine environment, the description of four new species and reclassification of four preexisting species.</title>
        <authorList>
            <person name="Lee S.D."/>
            <person name="Kim S.-M."/>
            <person name="Byeon Y.-S."/>
            <person name="Yang H.L."/>
            <person name="Kim I.S."/>
        </authorList>
    </citation>
    <scope>NUCLEOTIDE SEQUENCE [LARGE SCALE GENOMIC DNA]</scope>
    <source>
        <strain evidence="1 2">KACC 14465</strain>
    </source>
</reference>
<name>A0ABY7XS64_MICLT</name>
<protein>
    <recommendedName>
        <fullName evidence="3">DUF4878 domain-containing protein</fullName>
    </recommendedName>
</protein>
<keyword evidence="2" id="KW-1185">Reference proteome</keyword>
<evidence type="ECO:0008006" key="3">
    <source>
        <dbReference type="Google" id="ProtNLM"/>
    </source>
</evidence>
<dbReference type="EMBL" id="CP078075">
    <property type="protein sequence ID" value="WDM43879.1"/>
    <property type="molecule type" value="Genomic_DNA"/>
</dbReference>
<sequence length="307" mass="31692">MTRRRWWLVGGVSVLVVAAAVAGVLIWQSLARPDTPQEAATAYLRALESGDPAAVAATGIDVSETALGAFAGASHLIEDAEVASIEQTGDAEATADVSFRLGDEDRTARLDIIEVDGHWIVGSSAFGTSTATADLGSSVSIGEQTVAVGEAVQLLPAEYAVSAAPSSLLEGSANLLVLPREDAEVTVEATALPAATAAAQEQLDEHLAECTSSDSTTTAGTPPDGCGIRIPWGTEFRAVADVRYRIEKSPAITLGATGFVADGGVLVATVTGTGTDGAERTTTYRTETWSIRGDIAFTEEELVLTAW</sequence>
<organism evidence="1 2">
    <name type="scientific">Microbacterium luteolum</name>
    <name type="common">Aureobacterium luteolum</name>
    <dbReference type="NCBI Taxonomy" id="69367"/>
    <lineage>
        <taxon>Bacteria</taxon>
        <taxon>Bacillati</taxon>
        <taxon>Actinomycetota</taxon>
        <taxon>Actinomycetes</taxon>
        <taxon>Micrococcales</taxon>
        <taxon>Microbacteriaceae</taxon>
        <taxon>Microbacterium</taxon>
    </lineage>
</organism>
<gene>
    <name evidence="1" type="ORF">KV395_11770</name>
</gene>